<accession>A0A916SNC7</accession>
<name>A0A916SNC7_9HYPH</name>
<sequence>MMDAGNDNAIDIWIDLPFDLLQTLRLAHAIGEAGFRICIEPQDEKKLVLLKRIFSLDYKVGTAGAGKVSGLYLDHMTPVSRIGSIERPLIMPNAILNHCRARWPRARGVDVSFAGLLTESRRAAINEWLRLSHLEELSVVPKKPAFISQLARKIARKAGISIADYVGTENVKIYMSDQGRVFPRKSWNEAYYDLLLDSKFVLCPSGDFKSNGVVWTYRFFEAAICGAIPVIEEPCAAYEGYHYRLMSAPLDSLQWSREQAEHNFELARQRLTVDRDQLKAEILRLLPMPGVVADTVHKDYVNGIYAT</sequence>
<dbReference type="AlphaFoldDB" id="A0A916SNC7"/>
<evidence type="ECO:0000313" key="1">
    <source>
        <dbReference type="EMBL" id="GGB07472.1"/>
    </source>
</evidence>
<evidence type="ECO:0008006" key="3">
    <source>
        <dbReference type="Google" id="ProtNLM"/>
    </source>
</evidence>
<reference evidence="1" key="1">
    <citation type="journal article" date="2014" name="Int. J. Syst. Evol. Microbiol.">
        <title>Complete genome sequence of Corynebacterium casei LMG S-19264T (=DSM 44701T), isolated from a smear-ripened cheese.</title>
        <authorList>
            <consortium name="US DOE Joint Genome Institute (JGI-PGF)"/>
            <person name="Walter F."/>
            <person name="Albersmeier A."/>
            <person name="Kalinowski J."/>
            <person name="Ruckert C."/>
        </authorList>
    </citation>
    <scope>NUCLEOTIDE SEQUENCE</scope>
    <source>
        <strain evidence="1">CGMCC 1.15082</strain>
    </source>
</reference>
<gene>
    <name evidence="1" type="ORF">GCM10011491_39410</name>
</gene>
<keyword evidence="2" id="KW-1185">Reference proteome</keyword>
<evidence type="ECO:0000313" key="2">
    <source>
        <dbReference type="Proteomes" id="UP000646478"/>
    </source>
</evidence>
<organism evidence="1 2">
    <name type="scientific">Brucella endophytica</name>
    <dbReference type="NCBI Taxonomy" id="1963359"/>
    <lineage>
        <taxon>Bacteria</taxon>
        <taxon>Pseudomonadati</taxon>
        <taxon>Pseudomonadota</taxon>
        <taxon>Alphaproteobacteria</taxon>
        <taxon>Hyphomicrobiales</taxon>
        <taxon>Brucellaceae</taxon>
        <taxon>Brucella/Ochrobactrum group</taxon>
        <taxon>Brucella</taxon>
    </lineage>
</organism>
<comment type="caution">
    <text evidence="1">The sequence shown here is derived from an EMBL/GenBank/DDBJ whole genome shotgun (WGS) entry which is preliminary data.</text>
</comment>
<dbReference type="Proteomes" id="UP000646478">
    <property type="component" value="Unassembled WGS sequence"/>
</dbReference>
<proteinExistence type="predicted"/>
<reference evidence="1" key="2">
    <citation type="submission" date="2020-09" db="EMBL/GenBank/DDBJ databases">
        <authorList>
            <person name="Sun Q."/>
            <person name="Zhou Y."/>
        </authorList>
    </citation>
    <scope>NUCLEOTIDE SEQUENCE</scope>
    <source>
        <strain evidence="1">CGMCC 1.15082</strain>
    </source>
</reference>
<dbReference type="RefSeq" id="WP_188825896.1">
    <property type="nucleotide sequence ID" value="NZ_BMHH01000022.1"/>
</dbReference>
<protein>
    <recommendedName>
        <fullName evidence="3">Exostosin GT47 domain-containing protein</fullName>
    </recommendedName>
</protein>
<dbReference type="EMBL" id="BMHH01000022">
    <property type="protein sequence ID" value="GGB07472.1"/>
    <property type="molecule type" value="Genomic_DNA"/>
</dbReference>